<dbReference type="PANTHER" id="PTHR40633">
    <property type="entry name" value="MATRIX PROTEIN, PUTATIVE (AFU_ORTHOLOGUE AFUA_8G05410)-RELATED"/>
    <property type="match status" value="1"/>
</dbReference>
<reference evidence="5" key="1">
    <citation type="submission" date="2021-12" db="EMBL/GenBank/DDBJ databases">
        <title>Convergent genome expansion in fungi linked to evolution of root-endophyte symbiosis.</title>
        <authorList>
            <consortium name="DOE Joint Genome Institute"/>
            <person name="Ke Y.-H."/>
            <person name="Bonito G."/>
            <person name="Liao H.-L."/>
            <person name="Looney B."/>
            <person name="Rojas-Flechas A."/>
            <person name="Nash J."/>
            <person name="Hameed K."/>
            <person name="Schadt C."/>
            <person name="Martin F."/>
            <person name="Crous P.W."/>
            <person name="Miettinen O."/>
            <person name="Magnuson J.K."/>
            <person name="Labbe J."/>
            <person name="Jacobson D."/>
            <person name="Doktycz M.J."/>
            <person name="Veneault-Fourrey C."/>
            <person name="Kuo A."/>
            <person name="Mondo S."/>
            <person name="Calhoun S."/>
            <person name="Riley R."/>
            <person name="Ohm R."/>
            <person name="LaButti K."/>
            <person name="Andreopoulos B."/>
            <person name="Pangilinan J."/>
            <person name="Nolan M."/>
            <person name="Tritt A."/>
            <person name="Clum A."/>
            <person name="Lipzen A."/>
            <person name="Daum C."/>
            <person name="Barry K."/>
            <person name="Grigoriev I.V."/>
            <person name="Vilgalys R."/>
        </authorList>
    </citation>
    <scope>NUCLEOTIDE SEQUENCE</scope>
    <source>
        <strain evidence="5">PMI_201</strain>
    </source>
</reference>
<dbReference type="GeneID" id="70246073"/>
<feature type="region of interest" description="Disordered" evidence="2">
    <location>
        <begin position="150"/>
        <end position="186"/>
    </location>
</feature>
<protein>
    <submittedName>
        <fullName evidence="5">Ser-Thr-rich glycosyl-phosphatidyl-inositol-anchored membrane family-domain-containing protein</fullName>
    </submittedName>
</protein>
<sequence length="245" mass="24080">MRFLTLATGLFAAIAAAASSSSTDTGANAFIAPVAGTTLKAGQTTTLKWTPTTSGTVNLRLQWGALTTADEGLAIASAISNTGSFSWTPPSSIPVESDYFIRIASDSDASEVNYSARFAISGVSGSVSISASTSFSTTVSSTSTSATSTTLVTSTSTSTTTSASSTSTSKSTSTSTSTSATPTSTVLSSTSAVSSARAASTTTTAAATTTAATTPTSVPHTNGVESIKVPGCLIAAVALGAFALL</sequence>
<dbReference type="AlphaFoldDB" id="A0AAD4KW65"/>
<evidence type="ECO:0000256" key="3">
    <source>
        <dbReference type="SAM" id="SignalP"/>
    </source>
</evidence>
<keyword evidence="6" id="KW-1185">Reference proteome</keyword>
<dbReference type="RefSeq" id="XP_046074822.1">
    <property type="nucleotide sequence ID" value="XM_046215786.1"/>
</dbReference>
<evidence type="ECO:0000256" key="1">
    <source>
        <dbReference type="ARBA" id="ARBA00022729"/>
    </source>
</evidence>
<feature type="chain" id="PRO_5042193976" evidence="3">
    <location>
        <begin position="20"/>
        <end position="245"/>
    </location>
</feature>
<comment type="caution">
    <text evidence="5">The sequence shown here is derived from an EMBL/GenBank/DDBJ whole genome shotgun (WGS) entry which is preliminary data.</text>
</comment>
<dbReference type="PANTHER" id="PTHR40633:SF5">
    <property type="entry name" value="ANCHORED PROTEIN, PUTATIVE (AFU_ORTHOLOGUE AFUA_8G04370)-RELATED"/>
    <property type="match status" value="1"/>
</dbReference>
<dbReference type="Pfam" id="PF10342">
    <property type="entry name" value="Kre9_KNH"/>
    <property type="match status" value="1"/>
</dbReference>
<evidence type="ECO:0000313" key="5">
    <source>
        <dbReference type="EMBL" id="KAH8701116.1"/>
    </source>
</evidence>
<feature type="compositionally biased region" description="Low complexity" evidence="2">
    <location>
        <begin position="204"/>
        <end position="218"/>
    </location>
</feature>
<organism evidence="5 6">
    <name type="scientific">Talaromyces proteolyticus</name>
    <dbReference type="NCBI Taxonomy" id="1131652"/>
    <lineage>
        <taxon>Eukaryota</taxon>
        <taxon>Fungi</taxon>
        <taxon>Dikarya</taxon>
        <taxon>Ascomycota</taxon>
        <taxon>Pezizomycotina</taxon>
        <taxon>Eurotiomycetes</taxon>
        <taxon>Eurotiomycetidae</taxon>
        <taxon>Eurotiales</taxon>
        <taxon>Trichocomaceae</taxon>
        <taxon>Talaromyces</taxon>
        <taxon>Talaromyces sect. Bacilispori</taxon>
    </lineage>
</organism>
<accession>A0AAD4KW65</accession>
<gene>
    <name evidence="5" type="ORF">BGW36DRAFT_375587</name>
</gene>
<feature type="region of interest" description="Disordered" evidence="2">
    <location>
        <begin position="204"/>
        <end position="224"/>
    </location>
</feature>
<dbReference type="InterPro" id="IPR052982">
    <property type="entry name" value="SRP1/TIP1-like"/>
</dbReference>
<evidence type="ECO:0000256" key="2">
    <source>
        <dbReference type="SAM" id="MobiDB-lite"/>
    </source>
</evidence>
<name>A0AAD4KW65_9EURO</name>
<dbReference type="EMBL" id="JAJTJA010000004">
    <property type="protein sequence ID" value="KAH8701116.1"/>
    <property type="molecule type" value="Genomic_DNA"/>
</dbReference>
<feature type="signal peptide" evidence="3">
    <location>
        <begin position="1"/>
        <end position="19"/>
    </location>
</feature>
<dbReference type="Proteomes" id="UP001201262">
    <property type="component" value="Unassembled WGS sequence"/>
</dbReference>
<feature type="domain" description="Yeast cell wall synthesis Kre9/Knh1-like N-terminal" evidence="4">
    <location>
        <begin position="33"/>
        <end position="120"/>
    </location>
</feature>
<evidence type="ECO:0000313" key="6">
    <source>
        <dbReference type="Proteomes" id="UP001201262"/>
    </source>
</evidence>
<evidence type="ECO:0000259" key="4">
    <source>
        <dbReference type="Pfam" id="PF10342"/>
    </source>
</evidence>
<keyword evidence="1 3" id="KW-0732">Signal</keyword>
<proteinExistence type="predicted"/>
<dbReference type="InterPro" id="IPR018466">
    <property type="entry name" value="Kre9/Knh1-like_N"/>
</dbReference>